<dbReference type="GO" id="GO:0032259">
    <property type="term" value="P:methylation"/>
    <property type="evidence" value="ECO:0007669"/>
    <property type="project" value="UniProtKB-KW"/>
</dbReference>
<name>A0A2W0HHK5_9BACI</name>
<sequence length="245" mass="28211">MNILTENMDPYRNPETYDELHKDYNADLPLLLEWAEKQGGPVVDLACGTGRATIPIAEKGIEVTGIDLNTGMLERAKQKTAGTLLPVIWSLQDCSNFTVDTVSPFICMTGNSFQHFLTNEAQDRLLRSVHRALADGGVFIFGTRFPVHEDLAPEQTEEYEEEEGRRVRYEERYDAGRQLLHCRTIRTDEDSRAQEEDIMLRYTYPQEMERLLSGHGFKIEHRYGTWEKEPLDADSKEMIYVCRKA</sequence>
<keyword evidence="2" id="KW-0808">Transferase</keyword>
<dbReference type="GO" id="GO:0008168">
    <property type="term" value="F:methyltransferase activity"/>
    <property type="evidence" value="ECO:0007669"/>
    <property type="project" value="UniProtKB-KW"/>
</dbReference>
<dbReference type="PANTHER" id="PTHR42912:SF93">
    <property type="entry name" value="N6-ADENOSINE-METHYLTRANSFERASE TMT1A"/>
    <property type="match status" value="1"/>
</dbReference>
<dbReference type="PANTHER" id="PTHR42912">
    <property type="entry name" value="METHYLTRANSFERASE"/>
    <property type="match status" value="1"/>
</dbReference>
<dbReference type="OrthoDB" id="9811589at2"/>
<dbReference type="SUPFAM" id="SSF53335">
    <property type="entry name" value="S-adenosyl-L-methionine-dependent methyltransferases"/>
    <property type="match status" value="1"/>
</dbReference>
<gene>
    <name evidence="2" type="ORF">CR205_11915</name>
</gene>
<reference evidence="2 3" key="1">
    <citation type="submission" date="2017-10" db="EMBL/GenBank/DDBJ databases">
        <title>Bacillus sp. nov., a halophilic bacterium isolated from a Yangshapao Lake.</title>
        <authorList>
            <person name="Wang H."/>
        </authorList>
    </citation>
    <scope>NUCLEOTIDE SEQUENCE [LARGE SCALE GENOMIC DNA]</scope>
    <source>
        <strain evidence="2 3">YSP-3</strain>
    </source>
</reference>
<dbReference type="InterPro" id="IPR050508">
    <property type="entry name" value="Methyltransf_Superfamily"/>
</dbReference>
<keyword evidence="2" id="KW-0489">Methyltransferase</keyword>
<evidence type="ECO:0000313" key="2">
    <source>
        <dbReference type="EMBL" id="PYZ96422.1"/>
    </source>
</evidence>
<keyword evidence="3" id="KW-1185">Reference proteome</keyword>
<dbReference type="CDD" id="cd02440">
    <property type="entry name" value="AdoMet_MTases"/>
    <property type="match status" value="1"/>
</dbReference>
<dbReference type="InterPro" id="IPR029063">
    <property type="entry name" value="SAM-dependent_MTases_sf"/>
</dbReference>
<protein>
    <submittedName>
        <fullName evidence="2">SAM-dependent methyltransferase</fullName>
    </submittedName>
</protein>
<dbReference type="RefSeq" id="WP_110520094.1">
    <property type="nucleotide sequence ID" value="NZ_PDOF01000002.1"/>
</dbReference>
<dbReference type="AlphaFoldDB" id="A0A2W0HHK5"/>
<dbReference type="EMBL" id="PDOF01000002">
    <property type="protein sequence ID" value="PYZ96422.1"/>
    <property type="molecule type" value="Genomic_DNA"/>
</dbReference>
<evidence type="ECO:0000259" key="1">
    <source>
        <dbReference type="Pfam" id="PF13649"/>
    </source>
</evidence>
<organism evidence="2 3">
    <name type="scientific">Alteribacter lacisalsi</name>
    <dbReference type="NCBI Taxonomy" id="2045244"/>
    <lineage>
        <taxon>Bacteria</taxon>
        <taxon>Bacillati</taxon>
        <taxon>Bacillota</taxon>
        <taxon>Bacilli</taxon>
        <taxon>Bacillales</taxon>
        <taxon>Bacillaceae</taxon>
        <taxon>Alteribacter</taxon>
    </lineage>
</organism>
<proteinExistence type="predicted"/>
<comment type="caution">
    <text evidence="2">The sequence shown here is derived from an EMBL/GenBank/DDBJ whole genome shotgun (WGS) entry which is preliminary data.</text>
</comment>
<accession>A0A2W0HHK5</accession>
<dbReference type="InterPro" id="IPR041698">
    <property type="entry name" value="Methyltransf_25"/>
</dbReference>
<dbReference type="Proteomes" id="UP000248066">
    <property type="component" value="Unassembled WGS sequence"/>
</dbReference>
<evidence type="ECO:0000313" key="3">
    <source>
        <dbReference type="Proteomes" id="UP000248066"/>
    </source>
</evidence>
<dbReference type="Gene3D" id="2.20.25.110">
    <property type="entry name" value="S-adenosyl-L-methionine-dependent methyltransferases"/>
    <property type="match status" value="1"/>
</dbReference>
<dbReference type="Pfam" id="PF13649">
    <property type="entry name" value="Methyltransf_25"/>
    <property type="match status" value="1"/>
</dbReference>
<dbReference type="Gene3D" id="3.40.50.150">
    <property type="entry name" value="Vaccinia Virus protein VP39"/>
    <property type="match status" value="1"/>
</dbReference>
<feature type="domain" description="Methyltransferase" evidence="1">
    <location>
        <begin position="42"/>
        <end position="137"/>
    </location>
</feature>